<dbReference type="AlphaFoldDB" id="S7Q409"/>
<gene>
    <name evidence="1" type="ORF">GLOTRDRAFT_17563</name>
</gene>
<dbReference type="eggNOG" id="KOG0923">
    <property type="taxonomic scope" value="Eukaryota"/>
</dbReference>
<name>S7Q409_GLOTA</name>
<sequence>MSSDLHTYISDNVIQFFGLSDKAIIDYIIASASSAKSAESLFSTLSAYGLPATPAAQNFVTEVYSRVPRKTKHKKADDLARKQAEKESQALRTQKYSFVLDDD</sequence>
<dbReference type="HOGENOM" id="CLU_2298391_0_0_1"/>
<dbReference type="STRING" id="670483.S7Q409"/>
<dbReference type="OrthoDB" id="10253254at2759"/>
<feature type="non-terminal residue" evidence="1">
    <location>
        <position position="103"/>
    </location>
</feature>
<protein>
    <submittedName>
        <fullName evidence="1">Uncharacterized protein</fullName>
    </submittedName>
</protein>
<evidence type="ECO:0000313" key="1">
    <source>
        <dbReference type="EMBL" id="EPQ54756.1"/>
    </source>
</evidence>
<keyword evidence="2" id="KW-1185">Reference proteome</keyword>
<reference evidence="1 2" key="1">
    <citation type="journal article" date="2012" name="Science">
        <title>The Paleozoic origin of enzymatic lignin decomposition reconstructed from 31 fungal genomes.</title>
        <authorList>
            <person name="Floudas D."/>
            <person name="Binder M."/>
            <person name="Riley R."/>
            <person name="Barry K."/>
            <person name="Blanchette R.A."/>
            <person name="Henrissat B."/>
            <person name="Martinez A.T."/>
            <person name="Otillar R."/>
            <person name="Spatafora J.W."/>
            <person name="Yadav J.S."/>
            <person name="Aerts A."/>
            <person name="Benoit I."/>
            <person name="Boyd A."/>
            <person name="Carlson A."/>
            <person name="Copeland A."/>
            <person name="Coutinho P.M."/>
            <person name="de Vries R.P."/>
            <person name="Ferreira P."/>
            <person name="Findley K."/>
            <person name="Foster B."/>
            <person name="Gaskell J."/>
            <person name="Glotzer D."/>
            <person name="Gorecki P."/>
            <person name="Heitman J."/>
            <person name="Hesse C."/>
            <person name="Hori C."/>
            <person name="Igarashi K."/>
            <person name="Jurgens J.A."/>
            <person name="Kallen N."/>
            <person name="Kersten P."/>
            <person name="Kohler A."/>
            <person name="Kuees U."/>
            <person name="Kumar T.K.A."/>
            <person name="Kuo A."/>
            <person name="LaButti K."/>
            <person name="Larrondo L.F."/>
            <person name="Lindquist E."/>
            <person name="Ling A."/>
            <person name="Lombard V."/>
            <person name="Lucas S."/>
            <person name="Lundell T."/>
            <person name="Martin R."/>
            <person name="McLaughlin D.J."/>
            <person name="Morgenstern I."/>
            <person name="Morin E."/>
            <person name="Murat C."/>
            <person name="Nagy L.G."/>
            <person name="Nolan M."/>
            <person name="Ohm R.A."/>
            <person name="Patyshakuliyeva A."/>
            <person name="Rokas A."/>
            <person name="Ruiz-Duenas F.J."/>
            <person name="Sabat G."/>
            <person name="Salamov A."/>
            <person name="Samejima M."/>
            <person name="Schmutz J."/>
            <person name="Slot J.C."/>
            <person name="St John F."/>
            <person name="Stenlid J."/>
            <person name="Sun H."/>
            <person name="Sun S."/>
            <person name="Syed K."/>
            <person name="Tsang A."/>
            <person name="Wiebenga A."/>
            <person name="Young D."/>
            <person name="Pisabarro A."/>
            <person name="Eastwood D.C."/>
            <person name="Martin F."/>
            <person name="Cullen D."/>
            <person name="Grigoriev I.V."/>
            <person name="Hibbett D.S."/>
        </authorList>
    </citation>
    <scope>NUCLEOTIDE SEQUENCE [LARGE SCALE GENOMIC DNA]</scope>
    <source>
        <strain evidence="1 2">ATCC 11539</strain>
    </source>
</reference>
<dbReference type="GeneID" id="19304935"/>
<dbReference type="EMBL" id="KB469303">
    <property type="protein sequence ID" value="EPQ54756.1"/>
    <property type="molecule type" value="Genomic_DNA"/>
</dbReference>
<dbReference type="KEGG" id="gtr:GLOTRDRAFT_17563"/>
<accession>S7Q409</accession>
<proteinExistence type="predicted"/>
<dbReference type="Proteomes" id="UP000030669">
    <property type="component" value="Unassembled WGS sequence"/>
</dbReference>
<dbReference type="OMA" id="RWIGDHA"/>
<dbReference type="RefSeq" id="XP_007866601.1">
    <property type="nucleotide sequence ID" value="XM_007868410.1"/>
</dbReference>
<evidence type="ECO:0000313" key="2">
    <source>
        <dbReference type="Proteomes" id="UP000030669"/>
    </source>
</evidence>
<organism evidence="1 2">
    <name type="scientific">Gloeophyllum trabeum (strain ATCC 11539 / FP-39264 / Madison 617)</name>
    <name type="common">Brown rot fungus</name>
    <dbReference type="NCBI Taxonomy" id="670483"/>
    <lineage>
        <taxon>Eukaryota</taxon>
        <taxon>Fungi</taxon>
        <taxon>Dikarya</taxon>
        <taxon>Basidiomycota</taxon>
        <taxon>Agaricomycotina</taxon>
        <taxon>Agaricomycetes</taxon>
        <taxon>Gloeophyllales</taxon>
        <taxon>Gloeophyllaceae</taxon>
        <taxon>Gloeophyllum</taxon>
    </lineage>
</organism>